<evidence type="ECO:0000256" key="1">
    <source>
        <dbReference type="SAM" id="MobiDB-lite"/>
    </source>
</evidence>
<dbReference type="InterPro" id="IPR027417">
    <property type="entry name" value="P-loop_NTPase"/>
</dbReference>
<gene>
    <name evidence="3" type="ORF">H0G86_001124</name>
</gene>
<proteinExistence type="predicted"/>
<sequence>MTLSEIRETFCRRTVDKSAQSFEVLLNLTEWKSAASSWGVEACIFGLRIAEYRLQSVEAIFASSSGPSFRRSDEKVQEYGALLQHSHKAHGPEEVSASNGPLNRSEPLSNDVSPRIVNALLVAVGVSTLHYMSRHSQAKRDDVVQSFNNPSSHYTCLVTSLQLSAFGVNFHKACHRGLILEMPANLSIVFQAMGRLWSLGQKHNVH</sequence>
<dbReference type="SUPFAM" id="SSF52540">
    <property type="entry name" value="P-loop containing nucleoside triphosphate hydrolases"/>
    <property type="match status" value="1"/>
</dbReference>
<feature type="domain" description="Helicase C-terminal" evidence="2">
    <location>
        <begin position="123"/>
        <end position="198"/>
    </location>
</feature>
<dbReference type="AlphaFoldDB" id="A0A8G0L667"/>
<protein>
    <recommendedName>
        <fullName evidence="2">Helicase C-terminal domain-containing protein</fullName>
    </recommendedName>
</protein>
<feature type="compositionally biased region" description="Polar residues" evidence="1">
    <location>
        <begin position="96"/>
        <end position="108"/>
    </location>
</feature>
<dbReference type="EMBL" id="CP075864">
    <property type="protein sequence ID" value="QYS93755.1"/>
    <property type="molecule type" value="Genomic_DNA"/>
</dbReference>
<organism evidence="3 4">
    <name type="scientific">Trichoderma simmonsii</name>
    <dbReference type="NCBI Taxonomy" id="1491479"/>
    <lineage>
        <taxon>Eukaryota</taxon>
        <taxon>Fungi</taxon>
        <taxon>Dikarya</taxon>
        <taxon>Ascomycota</taxon>
        <taxon>Pezizomycotina</taxon>
        <taxon>Sordariomycetes</taxon>
        <taxon>Hypocreomycetidae</taxon>
        <taxon>Hypocreales</taxon>
        <taxon>Hypocreaceae</taxon>
        <taxon>Trichoderma</taxon>
    </lineage>
</organism>
<dbReference type="InterPro" id="IPR001650">
    <property type="entry name" value="Helicase_C-like"/>
</dbReference>
<evidence type="ECO:0000259" key="2">
    <source>
        <dbReference type="Pfam" id="PF00271"/>
    </source>
</evidence>
<accession>A0A8G0L667</accession>
<keyword evidence="4" id="KW-1185">Reference proteome</keyword>
<evidence type="ECO:0000313" key="4">
    <source>
        <dbReference type="Proteomes" id="UP000826661"/>
    </source>
</evidence>
<dbReference type="Gene3D" id="3.40.50.300">
    <property type="entry name" value="P-loop containing nucleotide triphosphate hydrolases"/>
    <property type="match status" value="1"/>
</dbReference>
<dbReference type="Pfam" id="PF00271">
    <property type="entry name" value="Helicase_C"/>
    <property type="match status" value="1"/>
</dbReference>
<name>A0A8G0L667_9HYPO</name>
<reference evidence="3 4" key="1">
    <citation type="journal article" date="2021" name="BMC Genomics">
        <title>Telomere-to-telomere genome assembly of asparaginase-producing Trichoderma simmonsii.</title>
        <authorList>
            <person name="Chung D."/>
            <person name="Kwon Y.M."/>
            <person name="Yang Y."/>
        </authorList>
    </citation>
    <scope>NUCLEOTIDE SEQUENCE [LARGE SCALE GENOMIC DNA]</scope>
    <source>
        <strain evidence="3 4">GH-Sj1</strain>
    </source>
</reference>
<dbReference type="Proteomes" id="UP000826661">
    <property type="component" value="Chromosome I"/>
</dbReference>
<feature type="region of interest" description="Disordered" evidence="1">
    <location>
        <begin position="88"/>
        <end position="108"/>
    </location>
</feature>
<evidence type="ECO:0000313" key="3">
    <source>
        <dbReference type="EMBL" id="QYS93755.1"/>
    </source>
</evidence>